<protein>
    <submittedName>
        <fullName evidence="5">ABC-type nitrate/sulfonate/bicarbonate transport system substrate-binding protein</fullName>
    </submittedName>
</protein>
<gene>
    <name evidence="5" type="ORF">BD809_103196</name>
</gene>
<dbReference type="GO" id="GO:0042597">
    <property type="term" value="C:periplasmic space"/>
    <property type="evidence" value="ECO:0007669"/>
    <property type="project" value="UniProtKB-SubCell"/>
</dbReference>
<accession>A0A5S5C9G2</accession>
<dbReference type="AlphaFoldDB" id="A0A5S5C9G2"/>
<dbReference type="PANTHER" id="PTHR30024:SF47">
    <property type="entry name" value="TAURINE-BINDING PERIPLASMIC PROTEIN"/>
    <property type="match status" value="1"/>
</dbReference>
<comment type="subcellular location">
    <subcellularLocation>
        <location evidence="1">Periplasm</location>
    </subcellularLocation>
</comment>
<name>A0A5S5C9G2_9FLAO</name>
<dbReference type="OrthoDB" id="6191474at2"/>
<evidence type="ECO:0000256" key="1">
    <source>
        <dbReference type="ARBA" id="ARBA00004418"/>
    </source>
</evidence>
<dbReference type="SUPFAM" id="SSF53850">
    <property type="entry name" value="Periplasmic binding protein-like II"/>
    <property type="match status" value="1"/>
</dbReference>
<dbReference type="CDD" id="cd13637">
    <property type="entry name" value="PBP2_Ca3427_like"/>
    <property type="match status" value="1"/>
</dbReference>
<dbReference type="Gene3D" id="3.40.190.10">
    <property type="entry name" value="Periplasmic binding protein-like II"/>
    <property type="match status" value="2"/>
</dbReference>
<dbReference type="PANTHER" id="PTHR30024">
    <property type="entry name" value="ALIPHATIC SULFONATES-BINDING PROTEIN-RELATED"/>
    <property type="match status" value="1"/>
</dbReference>
<evidence type="ECO:0000313" key="5">
    <source>
        <dbReference type="EMBL" id="TYP75132.1"/>
    </source>
</evidence>
<proteinExistence type="inferred from homology"/>
<organism evidence="5 6">
    <name type="scientific">Aquimarina intermedia</name>
    <dbReference type="NCBI Taxonomy" id="350814"/>
    <lineage>
        <taxon>Bacteria</taxon>
        <taxon>Pseudomonadati</taxon>
        <taxon>Bacteroidota</taxon>
        <taxon>Flavobacteriia</taxon>
        <taxon>Flavobacteriales</taxon>
        <taxon>Flavobacteriaceae</taxon>
        <taxon>Aquimarina</taxon>
    </lineage>
</organism>
<comment type="caution">
    <text evidence="5">The sequence shown here is derived from an EMBL/GenBank/DDBJ whole genome shotgun (WGS) entry which is preliminary data.</text>
</comment>
<dbReference type="RefSeq" id="WP_148782130.1">
    <property type="nucleotide sequence ID" value="NZ_VNHU01000003.1"/>
</dbReference>
<dbReference type="Proteomes" id="UP000324376">
    <property type="component" value="Unassembled WGS sequence"/>
</dbReference>
<feature type="domain" description="Ca3427-like PBP 2" evidence="4">
    <location>
        <begin position="99"/>
        <end position="179"/>
    </location>
</feature>
<comment type="similarity">
    <text evidence="2">Belongs to the bacterial solute-binding protein SsuA/TauA family.</text>
</comment>
<dbReference type="Pfam" id="PF22384">
    <property type="entry name" value="PBP2_Ca3427_like"/>
    <property type="match status" value="1"/>
</dbReference>
<sequence length="284" mass="32344">MKQITVGGVPEHFNLPWHLMIEEGRFTEQGIDLNWKDFSGGTGAMCQALREKKIDMAIILTEGIIKDRIEGNPSKIVQTYIESPLIWGIHVDANAPYTNIADLENKTAAISRYGSGSHLMAYVNAENNNWKTDNLKFEVVKNLDGAVNSLANKTSDYFMWEHFTTKPLVDDGTFRHIGDCPTPWPCFVIAVREEVLMSNAQEVKTILRVINNETQNFKNRKDIDKLLATRYNQKLSDIQKWLDLTTWSQSTLSPHILERVQKKLVHLDIIKNTLPASDIVHIVK</sequence>
<keyword evidence="6" id="KW-1185">Reference proteome</keyword>
<evidence type="ECO:0000256" key="3">
    <source>
        <dbReference type="ARBA" id="ARBA00022729"/>
    </source>
</evidence>
<reference evidence="5 6" key="1">
    <citation type="submission" date="2019-07" db="EMBL/GenBank/DDBJ databases">
        <title>Genomic Encyclopedia of Archaeal and Bacterial Type Strains, Phase II (KMG-II): from individual species to whole genera.</title>
        <authorList>
            <person name="Goeker M."/>
        </authorList>
    </citation>
    <scope>NUCLEOTIDE SEQUENCE [LARGE SCALE GENOMIC DNA]</scope>
    <source>
        <strain evidence="5 6">DSM 17527</strain>
    </source>
</reference>
<evidence type="ECO:0000256" key="2">
    <source>
        <dbReference type="ARBA" id="ARBA00010742"/>
    </source>
</evidence>
<dbReference type="InterPro" id="IPR054364">
    <property type="entry name" value="Ca3427-like_PBP2"/>
</dbReference>
<evidence type="ECO:0000313" key="6">
    <source>
        <dbReference type="Proteomes" id="UP000324376"/>
    </source>
</evidence>
<dbReference type="EMBL" id="VNHU01000003">
    <property type="protein sequence ID" value="TYP75132.1"/>
    <property type="molecule type" value="Genomic_DNA"/>
</dbReference>
<evidence type="ECO:0000259" key="4">
    <source>
        <dbReference type="Pfam" id="PF22384"/>
    </source>
</evidence>
<keyword evidence="3" id="KW-0732">Signal</keyword>